<reference evidence="5" key="1">
    <citation type="submission" date="2022-04" db="EMBL/GenBank/DDBJ databases">
        <title>Desulfatitalea alkaliphila sp. nov., a novel anaerobic sulfate-reducing bacterium isolated from terrestrial mud volcano, Taman Peninsula, Russia.</title>
        <authorList>
            <person name="Khomyakova M.A."/>
            <person name="Merkel A.Y."/>
            <person name="Slobodkin A.I."/>
        </authorList>
    </citation>
    <scope>NUCLEOTIDE SEQUENCE</scope>
    <source>
        <strain evidence="5">M08but</strain>
    </source>
</reference>
<dbReference type="GO" id="GO:0016491">
    <property type="term" value="F:oxidoreductase activity"/>
    <property type="evidence" value="ECO:0007669"/>
    <property type="project" value="InterPro"/>
</dbReference>
<dbReference type="PANTHER" id="PTHR43278">
    <property type="entry name" value="NAD(P)H-DEPENDENT FMN-CONTAINING OXIDOREDUCTASE YWQN-RELATED"/>
    <property type="match status" value="1"/>
</dbReference>
<dbReference type="AlphaFoldDB" id="A0AA41R3C7"/>
<accession>A0AA41R3C7</accession>
<dbReference type="Proteomes" id="UP001165427">
    <property type="component" value="Unassembled WGS sequence"/>
</dbReference>
<evidence type="ECO:0000313" key="5">
    <source>
        <dbReference type="EMBL" id="MCJ8502189.1"/>
    </source>
</evidence>
<name>A0AA41R3C7_9BACT</name>
<dbReference type="RefSeq" id="WP_246912529.1">
    <property type="nucleotide sequence ID" value="NZ_JALJRB010000022.1"/>
</dbReference>
<dbReference type="InterPro" id="IPR036527">
    <property type="entry name" value="SCP2_sterol-bd_dom_sf"/>
</dbReference>
<dbReference type="InterPro" id="IPR029039">
    <property type="entry name" value="Flavoprotein-like_sf"/>
</dbReference>
<dbReference type="InterPro" id="IPR051796">
    <property type="entry name" value="ISF_SsuE-like"/>
</dbReference>
<evidence type="ECO:0000256" key="1">
    <source>
        <dbReference type="ARBA" id="ARBA00022630"/>
    </source>
</evidence>
<feature type="domain" description="NADPH-dependent FMN reductase-like" evidence="4">
    <location>
        <begin position="1"/>
        <end position="99"/>
    </location>
</feature>
<dbReference type="PANTHER" id="PTHR43278:SF2">
    <property type="entry name" value="IRON-SULFUR FLAVOPROTEIN"/>
    <property type="match status" value="1"/>
</dbReference>
<feature type="domain" description="SCP2" evidence="3">
    <location>
        <begin position="277"/>
        <end position="351"/>
    </location>
</feature>
<dbReference type="InterPro" id="IPR003033">
    <property type="entry name" value="SCP2_sterol-bd_dom"/>
</dbReference>
<sequence length="356" mass="39644">MNILALNASPRTGIESKTEIMLEHLTAGMREAGAAVEVVHLRDKRIEHCTGCFTCWTRTPGQCVLKDDMSAELLPKLQAADVAVYASPLYFHTVNARMACFRERTLPMVQPYFVQNAEGITYHPLRVPMPAEVLLSVCGFPDLSEFEALADFMARTRHPDVAHVADIFRTAAETMMNSFLHAKKEDILAATAQAGREIVTTMAVAPETMARITQPLIDTHLFSVMGNLFWKSCITEQLTPRAFRRRKCVPRPDSLETFMLIMPYGINARSVGKEAATLQFRFSGAVTGDCHFLIRDGSVGAKPGHRPDADITIETPFDTWMNILTGKADGQQLFLEQQYQVSGDLDLMLRLFAKSS</sequence>
<keyword evidence="1" id="KW-0285">Flavoprotein</keyword>
<dbReference type="InterPro" id="IPR005025">
    <property type="entry name" value="FMN_Rdtase-like_dom"/>
</dbReference>
<dbReference type="SUPFAM" id="SSF55718">
    <property type="entry name" value="SCP-like"/>
    <property type="match status" value="1"/>
</dbReference>
<comment type="caution">
    <text evidence="5">The sequence shown here is derived from an EMBL/GenBank/DDBJ whole genome shotgun (WGS) entry which is preliminary data.</text>
</comment>
<evidence type="ECO:0000256" key="2">
    <source>
        <dbReference type="ARBA" id="ARBA00022643"/>
    </source>
</evidence>
<protein>
    <submittedName>
        <fullName evidence="5">NAD(P)H-dependent oxidoreductase</fullName>
    </submittedName>
</protein>
<dbReference type="SUPFAM" id="SSF52218">
    <property type="entry name" value="Flavoproteins"/>
    <property type="match status" value="1"/>
</dbReference>
<proteinExistence type="predicted"/>
<dbReference type="EMBL" id="JALJRB010000022">
    <property type="protein sequence ID" value="MCJ8502189.1"/>
    <property type="molecule type" value="Genomic_DNA"/>
</dbReference>
<gene>
    <name evidence="5" type="ORF">MRX98_16515</name>
</gene>
<organism evidence="5 6">
    <name type="scientific">Desulfatitalea alkaliphila</name>
    <dbReference type="NCBI Taxonomy" id="2929485"/>
    <lineage>
        <taxon>Bacteria</taxon>
        <taxon>Pseudomonadati</taxon>
        <taxon>Thermodesulfobacteriota</taxon>
        <taxon>Desulfobacteria</taxon>
        <taxon>Desulfobacterales</taxon>
        <taxon>Desulfosarcinaceae</taxon>
        <taxon>Desulfatitalea</taxon>
    </lineage>
</organism>
<dbReference type="Pfam" id="PF02036">
    <property type="entry name" value="SCP2"/>
    <property type="match status" value="1"/>
</dbReference>
<evidence type="ECO:0000259" key="3">
    <source>
        <dbReference type="Pfam" id="PF02036"/>
    </source>
</evidence>
<evidence type="ECO:0000259" key="4">
    <source>
        <dbReference type="Pfam" id="PF03358"/>
    </source>
</evidence>
<evidence type="ECO:0000313" key="6">
    <source>
        <dbReference type="Proteomes" id="UP001165427"/>
    </source>
</evidence>
<dbReference type="Gene3D" id="3.40.50.360">
    <property type="match status" value="1"/>
</dbReference>
<keyword evidence="6" id="KW-1185">Reference proteome</keyword>
<dbReference type="Pfam" id="PF03358">
    <property type="entry name" value="FMN_red"/>
    <property type="match status" value="1"/>
</dbReference>
<keyword evidence="2" id="KW-0288">FMN</keyword>
<dbReference type="Gene3D" id="3.30.1050.10">
    <property type="entry name" value="SCP2 sterol-binding domain"/>
    <property type="match status" value="1"/>
</dbReference>